<dbReference type="InterPro" id="IPR009499">
    <property type="entry name" value="AllG-like"/>
</dbReference>
<dbReference type="RefSeq" id="WP_149279656.1">
    <property type="nucleotide sequence ID" value="NZ_CP043506.1"/>
</dbReference>
<dbReference type="Proteomes" id="UP000324536">
    <property type="component" value="Chromosome"/>
</dbReference>
<accession>A0A5C1YS56</accession>
<dbReference type="Pfam" id="PF06545">
    <property type="entry name" value="AllG"/>
    <property type="match status" value="1"/>
</dbReference>
<reference evidence="1 2" key="1">
    <citation type="submission" date="2019-09" db="EMBL/GenBank/DDBJ databases">
        <title>Genome sequencing of strain KACC 21233.</title>
        <authorList>
            <person name="Heo J."/>
            <person name="Kim S.-J."/>
            <person name="Kim J.-S."/>
            <person name="Hong S.-B."/>
            <person name="Kwon S.-W."/>
        </authorList>
    </citation>
    <scope>NUCLEOTIDE SEQUENCE [LARGE SCALE GENOMIC DNA]</scope>
    <source>
        <strain evidence="1 2">KACC 21233</strain>
    </source>
</reference>
<dbReference type="InterPro" id="IPR024033">
    <property type="entry name" value="OXTCase_su_AllG_h-dom"/>
</dbReference>
<evidence type="ECO:0000313" key="1">
    <source>
        <dbReference type="EMBL" id="QEO17980.1"/>
    </source>
</evidence>
<keyword evidence="2" id="KW-1185">Reference proteome</keyword>
<dbReference type="EMBL" id="CP043506">
    <property type="protein sequence ID" value="QEO17980.1"/>
    <property type="molecule type" value="Genomic_DNA"/>
</dbReference>
<evidence type="ECO:0000313" key="2">
    <source>
        <dbReference type="Proteomes" id="UP000324536"/>
    </source>
</evidence>
<dbReference type="KEGG" id="acek:FLP30_09725"/>
<dbReference type="AlphaFoldDB" id="A0A5C1YS56"/>
<proteinExistence type="predicted"/>
<organism evidence="1 2">
    <name type="scientific">Acetobacter vaccinii</name>
    <dbReference type="NCBI Taxonomy" id="2592655"/>
    <lineage>
        <taxon>Bacteria</taxon>
        <taxon>Pseudomonadati</taxon>
        <taxon>Pseudomonadota</taxon>
        <taxon>Alphaproteobacteria</taxon>
        <taxon>Acetobacterales</taxon>
        <taxon>Acetobacteraceae</taxon>
        <taxon>Acetobacter</taxon>
    </lineage>
</organism>
<gene>
    <name evidence="1" type="ORF">FLP30_09725</name>
</gene>
<protein>
    <submittedName>
        <fullName evidence="1">DUF1116 domain-containing protein</fullName>
    </submittedName>
</protein>
<dbReference type="Gene3D" id="1.10.10.660">
    <property type="entry name" value="conserved protein of unknown function from Enterococcus faecalis V583"/>
    <property type="match status" value="1"/>
</dbReference>
<dbReference type="Gene3D" id="3.90.1700.10">
    <property type="entry name" value="v583 domain like"/>
    <property type="match status" value="1"/>
</dbReference>
<name>A0A5C1YS56_9PROT</name>
<dbReference type="Gene3D" id="3.90.1710.10">
    <property type="entry name" value="Enterococcus faecalis V583 domain"/>
    <property type="match status" value="1"/>
</dbReference>
<dbReference type="OrthoDB" id="6193532at2"/>
<sequence length="418" mass="44395">MTLPQKIAAANAQALSRLVAARPVWVDVQPAIDVLPGMTRATVLHAGPPIAWQDMCGPQKMGVVQAVLHEGLAETEDEAQRMILQGQVVVAPCHDYGAVGGMAGITSASSPMAVVHDPVHDRYGYSQLFQGPASGLLNRDEYNQEARKRWRWLETVLGPVLGTAIRSIAPIPVKPMIARALEMGDECHNRNSAGSGVILNALALALYDTCTDRALLQETLDYLKVNEQFSLCLSMAAGKAMADAIKGIEYSTVVSAMCRNGVDFGIKVSGLGEQWFTAPANRIEGLYFSSEWSDADAVPDIGDSSIMETIGLGGHAQAAAPVLQQFVNGSFARAVSTVHNMQLITVGQMMEFKIPTMDFIGAPAGIDIRKVVQHGLTPVIDTAIAHCKGGVIGAGQTQAPTGCFVAALRAFGQAYQQG</sequence>